<comment type="similarity">
    <text evidence="1">Belongs to the UPF0332 family.</text>
</comment>
<dbReference type="InterPro" id="IPR052226">
    <property type="entry name" value="UPF0332_toxin"/>
</dbReference>
<dbReference type="EMBL" id="QRVZ01000010">
    <property type="protein sequence ID" value="RGS82998.1"/>
    <property type="molecule type" value="Genomic_DNA"/>
</dbReference>
<dbReference type="RefSeq" id="WP_032852465.1">
    <property type="nucleotide sequence ID" value="NZ_QRVZ01000010.1"/>
</dbReference>
<feature type="domain" description="HEPN" evidence="2">
    <location>
        <begin position="16"/>
        <end position="126"/>
    </location>
</feature>
<dbReference type="PANTHER" id="PTHR36565:SF1">
    <property type="entry name" value="UPF0332 PROTEIN TM_1000"/>
    <property type="match status" value="1"/>
</dbReference>
<gene>
    <name evidence="3" type="ORF">DWX70_13785</name>
</gene>
<dbReference type="AlphaFoldDB" id="A0A395VXV2"/>
<organism evidence="3 4">
    <name type="scientific">Bacteroides ovatus</name>
    <dbReference type="NCBI Taxonomy" id="28116"/>
    <lineage>
        <taxon>Bacteria</taxon>
        <taxon>Pseudomonadati</taxon>
        <taxon>Bacteroidota</taxon>
        <taxon>Bacteroidia</taxon>
        <taxon>Bacteroidales</taxon>
        <taxon>Bacteroidaceae</taxon>
        <taxon>Bacteroides</taxon>
    </lineage>
</organism>
<evidence type="ECO:0000259" key="2">
    <source>
        <dbReference type="Pfam" id="PF05168"/>
    </source>
</evidence>
<accession>A0A395VXV2</accession>
<dbReference type="Proteomes" id="UP000266492">
    <property type="component" value="Unassembled WGS sequence"/>
</dbReference>
<proteinExistence type="inferred from homology"/>
<reference evidence="3 4" key="1">
    <citation type="submission" date="2018-08" db="EMBL/GenBank/DDBJ databases">
        <title>A genome reference for cultivated species of the human gut microbiota.</title>
        <authorList>
            <person name="Zou Y."/>
            <person name="Xue W."/>
            <person name="Luo G."/>
        </authorList>
    </citation>
    <scope>NUCLEOTIDE SEQUENCE [LARGE SCALE GENOMIC DNA]</scope>
    <source>
        <strain evidence="3 4">AF20-9LB</strain>
    </source>
</reference>
<evidence type="ECO:0000313" key="3">
    <source>
        <dbReference type="EMBL" id="RGS82998.1"/>
    </source>
</evidence>
<evidence type="ECO:0000256" key="1">
    <source>
        <dbReference type="ARBA" id="ARBA00038248"/>
    </source>
</evidence>
<sequence length="134" mass="15434">MSMNASDIEAVIYYRKQKSYATLKEAEDMIESAHWNLAIQRLYYAAFYMASALLLKNKVSAQTHNGVVGQLGLHFVTTGKLDKENARLYSRLLQNRITGDYNDFFDFTKEDAVELLEPTRNLINQLDKLMDESE</sequence>
<evidence type="ECO:0000313" key="4">
    <source>
        <dbReference type="Proteomes" id="UP000266492"/>
    </source>
</evidence>
<comment type="caution">
    <text evidence="3">The sequence shown here is derived from an EMBL/GenBank/DDBJ whole genome shotgun (WGS) entry which is preliminary data.</text>
</comment>
<dbReference type="Gene3D" id="1.20.120.330">
    <property type="entry name" value="Nucleotidyltransferases domain 2"/>
    <property type="match status" value="1"/>
</dbReference>
<protein>
    <submittedName>
        <fullName evidence="3">HEPN domain-containing protein</fullName>
    </submittedName>
</protein>
<dbReference type="PANTHER" id="PTHR36565">
    <property type="entry name" value="UPF0332 PROTEIN TM_1000"/>
    <property type="match status" value="1"/>
</dbReference>
<name>A0A395VXV2_BACOV</name>
<dbReference type="InterPro" id="IPR007842">
    <property type="entry name" value="HEPN_dom"/>
</dbReference>
<dbReference type="Pfam" id="PF05168">
    <property type="entry name" value="HEPN"/>
    <property type="match status" value="1"/>
</dbReference>